<proteinExistence type="predicted"/>
<dbReference type="WBParaSite" id="MhA1_Contig2024.frz3.gene1">
    <property type="protein sequence ID" value="MhA1_Contig2024.frz3.gene1"/>
    <property type="gene ID" value="MhA1_Contig2024.frz3.gene1"/>
</dbReference>
<feature type="region of interest" description="Disordered" evidence="1">
    <location>
        <begin position="35"/>
        <end position="63"/>
    </location>
</feature>
<name>A0A1I8BDW0_MELHA</name>
<accession>A0A1I8BDW0</accession>
<organism evidence="3 4">
    <name type="scientific">Meloidogyne hapla</name>
    <name type="common">Root-knot nematode worm</name>
    <dbReference type="NCBI Taxonomy" id="6305"/>
    <lineage>
        <taxon>Eukaryota</taxon>
        <taxon>Metazoa</taxon>
        <taxon>Ecdysozoa</taxon>
        <taxon>Nematoda</taxon>
        <taxon>Chromadorea</taxon>
        <taxon>Rhabditida</taxon>
        <taxon>Tylenchina</taxon>
        <taxon>Tylenchomorpha</taxon>
        <taxon>Tylenchoidea</taxon>
        <taxon>Meloidogynidae</taxon>
        <taxon>Meloidogyninae</taxon>
        <taxon>Meloidogyne</taxon>
    </lineage>
</organism>
<protein>
    <submittedName>
        <fullName evidence="4">Uncharacterized protein</fullName>
    </submittedName>
</protein>
<dbReference type="AlphaFoldDB" id="A0A1I8BDW0"/>
<keyword evidence="3" id="KW-1185">Reference proteome</keyword>
<feature type="compositionally biased region" description="Low complexity" evidence="1">
    <location>
        <begin position="35"/>
        <end position="48"/>
    </location>
</feature>
<evidence type="ECO:0000313" key="3">
    <source>
        <dbReference type="Proteomes" id="UP000095281"/>
    </source>
</evidence>
<keyword evidence="2" id="KW-0472">Membrane</keyword>
<sequence length="119" mass="13437">MYGGGYPNNSNFVSPPSPLMAMDLVMFGNQNSSPIPQQYPPTMQQQYPKPFPNLEKPQQMSPPGQNNLCRKMICLQVILLILVLLIIAGLVAYFIFKEKDLLFFNGNKGKIDEKESKQN</sequence>
<evidence type="ECO:0000256" key="2">
    <source>
        <dbReference type="SAM" id="Phobius"/>
    </source>
</evidence>
<keyword evidence="2" id="KW-1133">Transmembrane helix</keyword>
<evidence type="ECO:0000256" key="1">
    <source>
        <dbReference type="SAM" id="MobiDB-lite"/>
    </source>
</evidence>
<reference evidence="4" key="1">
    <citation type="submission" date="2016-11" db="UniProtKB">
        <authorList>
            <consortium name="WormBaseParasite"/>
        </authorList>
    </citation>
    <scope>IDENTIFICATION</scope>
</reference>
<feature type="transmembrane region" description="Helical" evidence="2">
    <location>
        <begin position="73"/>
        <end position="96"/>
    </location>
</feature>
<evidence type="ECO:0000313" key="4">
    <source>
        <dbReference type="WBParaSite" id="MhA1_Contig2024.frz3.gene1"/>
    </source>
</evidence>
<dbReference type="Proteomes" id="UP000095281">
    <property type="component" value="Unplaced"/>
</dbReference>
<keyword evidence="2" id="KW-0812">Transmembrane</keyword>